<organism evidence="2 3">
    <name type="scientific">Portunus trituberculatus</name>
    <name type="common">Swimming crab</name>
    <name type="synonym">Neptunus trituberculatus</name>
    <dbReference type="NCBI Taxonomy" id="210409"/>
    <lineage>
        <taxon>Eukaryota</taxon>
        <taxon>Metazoa</taxon>
        <taxon>Ecdysozoa</taxon>
        <taxon>Arthropoda</taxon>
        <taxon>Crustacea</taxon>
        <taxon>Multicrustacea</taxon>
        <taxon>Malacostraca</taxon>
        <taxon>Eumalacostraca</taxon>
        <taxon>Eucarida</taxon>
        <taxon>Decapoda</taxon>
        <taxon>Pleocyemata</taxon>
        <taxon>Brachyura</taxon>
        <taxon>Eubrachyura</taxon>
        <taxon>Portunoidea</taxon>
        <taxon>Portunidae</taxon>
        <taxon>Portuninae</taxon>
        <taxon>Portunus</taxon>
    </lineage>
</organism>
<feature type="region of interest" description="Disordered" evidence="1">
    <location>
        <begin position="1"/>
        <end position="61"/>
    </location>
</feature>
<feature type="compositionally biased region" description="Polar residues" evidence="1">
    <location>
        <begin position="37"/>
        <end position="55"/>
    </location>
</feature>
<gene>
    <name evidence="2" type="ORF">E2C01_077898</name>
</gene>
<keyword evidence="3" id="KW-1185">Reference proteome</keyword>
<protein>
    <submittedName>
        <fullName evidence="2">Uncharacterized protein</fullName>
    </submittedName>
</protein>
<accession>A0A5B7ING3</accession>
<reference evidence="2 3" key="1">
    <citation type="submission" date="2019-05" db="EMBL/GenBank/DDBJ databases">
        <title>Another draft genome of Portunus trituberculatus and its Hox gene families provides insights of decapod evolution.</title>
        <authorList>
            <person name="Jeong J.-H."/>
            <person name="Song I."/>
            <person name="Kim S."/>
            <person name="Choi T."/>
            <person name="Kim D."/>
            <person name="Ryu S."/>
            <person name="Kim W."/>
        </authorList>
    </citation>
    <scope>NUCLEOTIDE SEQUENCE [LARGE SCALE GENOMIC DNA]</scope>
    <source>
        <tissue evidence="2">Muscle</tissue>
    </source>
</reference>
<name>A0A5B7ING3_PORTR</name>
<evidence type="ECO:0000313" key="2">
    <source>
        <dbReference type="EMBL" id="MPC83196.1"/>
    </source>
</evidence>
<dbReference type="EMBL" id="VSRR010061835">
    <property type="protein sequence ID" value="MPC83196.1"/>
    <property type="molecule type" value="Genomic_DNA"/>
</dbReference>
<dbReference type="AlphaFoldDB" id="A0A5B7ING3"/>
<sequence>MYENVQEEIPDDNIYKEEQEKSHYQQQQQQQQHQHLLPNTTQDSIIIGPTPSTAPLTAHSLRPSSLDGAIQIHTLSC</sequence>
<dbReference type="Proteomes" id="UP000324222">
    <property type="component" value="Unassembled WGS sequence"/>
</dbReference>
<proteinExistence type="predicted"/>
<comment type="caution">
    <text evidence="2">The sequence shown here is derived from an EMBL/GenBank/DDBJ whole genome shotgun (WGS) entry which is preliminary data.</text>
</comment>
<feature type="compositionally biased region" description="Acidic residues" evidence="1">
    <location>
        <begin position="1"/>
        <end position="11"/>
    </location>
</feature>
<evidence type="ECO:0000313" key="3">
    <source>
        <dbReference type="Proteomes" id="UP000324222"/>
    </source>
</evidence>
<feature type="compositionally biased region" description="Basic and acidic residues" evidence="1">
    <location>
        <begin position="13"/>
        <end position="23"/>
    </location>
</feature>
<feature type="compositionally biased region" description="Low complexity" evidence="1">
    <location>
        <begin position="25"/>
        <end position="35"/>
    </location>
</feature>
<evidence type="ECO:0000256" key="1">
    <source>
        <dbReference type="SAM" id="MobiDB-lite"/>
    </source>
</evidence>